<name>A0A6N1NIJ7_9VIRU</name>
<organism evidence="1">
    <name type="scientific">Tupanvirus deep ocean</name>
    <dbReference type="NCBI Taxonomy" id="2126984"/>
    <lineage>
        <taxon>Viruses</taxon>
        <taxon>Varidnaviria</taxon>
        <taxon>Bamfordvirae</taxon>
        <taxon>Nucleocytoviricota</taxon>
        <taxon>Megaviricetes</taxon>
        <taxon>Imitervirales</taxon>
        <taxon>Mimiviridae</taxon>
        <taxon>Megamimivirinae</taxon>
        <taxon>Tupanvirus</taxon>
        <taxon>Tupanvirus altamarinense</taxon>
    </lineage>
</organism>
<dbReference type="KEGG" id="vg:80517688"/>
<accession>A0A6N1NIJ7</accession>
<reference evidence="1" key="2">
    <citation type="journal article" date="2018" name="Nat. Commun.">
        <title>Tailed giant Tupanvirus possesses the most complete translational apparatus of the known virosphere.</title>
        <authorList>
            <person name="Abrahao J."/>
            <person name="Silva L."/>
            <person name="Silva L.S."/>
            <person name="Khalil J.Y.B."/>
            <person name="Rodrigues R."/>
            <person name="Arantes T."/>
            <person name="Assis F."/>
            <person name="Boratto P."/>
            <person name="Andrade M."/>
            <person name="Kroon E.G."/>
            <person name="Ribeiro B."/>
            <person name="Bergier I."/>
            <person name="Seligmann H."/>
            <person name="Ghigo E."/>
            <person name="Colson P."/>
            <person name="Levasseur A."/>
            <person name="Kroemer G."/>
            <person name="Raoult D."/>
            <person name="La Scola B."/>
        </authorList>
    </citation>
    <scope>NUCLEOTIDE SEQUENCE [LARGE SCALE GENOMIC DNA]</scope>
    <source>
        <strain evidence="1">Deep ocean</strain>
    </source>
</reference>
<reference evidence="1" key="1">
    <citation type="submission" date="2017-06" db="EMBL/GenBank/DDBJ databases">
        <authorList>
            <person name="Assis F.L."/>
            <person name="Abrahao J.S."/>
            <person name="Silva L."/>
            <person name="Khalil J.B."/>
            <person name="Rodrigues R."/>
            <person name="Silva L.S."/>
            <person name="Boratto P."/>
            <person name="Andrade M."/>
            <person name="Kroon E.G."/>
            <person name="Ribeiro B."/>
            <person name="Bergier I."/>
            <person name="Seligmann H."/>
            <person name="Ghigo E."/>
            <person name="Colson P."/>
            <person name="Levasseur A."/>
            <person name="Raoult D."/>
            <person name="Scola B.L."/>
        </authorList>
    </citation>
    <scope>NUCLEOTIDE SEQUENCE</scope>
    <source>
        <strain evidence="1">Deep ocean</strain>
    </source>
</reference>
<dbReference type="EMBL" id="MF405918">
    <property type="protein sequence ID" value="QKU34370.1"/>
    <property type="molecule type" value="Genomic_DNA"/>
</dbReference>
<evidence type="ECO:0000313" key="1">
    <source>
        <dbReference type="EMBL" id="QKU34370.1"/>
    </source>
</evidence>
<dbReference type="GeneID" id="80517688"/>
<proteinExistence type="predicted"/>
<dbReference type="RefSeq" id="YP_010780997.1">
    <property type="nucleotide sequence ID" value="NC_075038.1"/>
</dbReference>
<protein>
    <submittedName>
        <fullName evidence="1">Putative ORFan</fullName>
    </submittedName>
</protein>
<sequence>MVLIFNKYMIIKKFTIEPRVKHIITNRTSENYVSPKKNFE</sequence>